<dbReference type="EMBL" id="JBGMDY010000007">
    <property type="protein sequence ID" value="KAL2328123.1"/>
    <property type="molecule type" value="Genomic_DNA"/>
</dbReference>
<protein>
    <submittedName>
        <fullName evidence="1">Uncharacterized protein</fullName>
    </submittedName>
</protein>
<comment type="caution">
    <text evidence="1">The sequence shown here is derived from an EMBL/GenBank/DDBJ whole genome shotgun (WGS) entry which is preliminary data.</text>
</comment>
<sequence>MMREIAIDTVKYIENQMQAVGESVKKFYSDIVNDLLPPDEEIAVECPIDKHADARFCKKTIQVYKERHVKADTKQTTKDSWNENVDTDASFAASYYRTSKSYASTSLRNSVK</sequence>
<gene>
    <name evidence="1" type="ORF">Fmac_021550</name>
</gene>
<dbReference type="PANTHER" id="PTHR34659">
    <property type="entry name" value="BNAA05G11610D PROTEIN"/>
    <property type="match status" value="1"/>
</dbReference>
<dbReference type="Proteomes" id="UP001603857">
    <property type="component" value="Unassembled WGS sequence"/>
</dbReference>
<keyword evidence="2" id="KW-1185">Reference proteome</keyword>
<dbReference type="PANTHER" id="PTHR34659:SF13">
    <property type="entry name" value="SMP-LTD DOMAIN-CONTAINING PROTEIN"/>
    <property type="match status" value="1"/>
</dbReference>
<reference evidence="1 2" key="1">
    <citation type="submission" date="2024-08" db="EMBL/GenBank/DDBJ databases">
        <title>Insights into the chromosomal genome structure of Flemingia macrophylla.</title>
        <authorList>
            <person name="Ding Y."/>
            <person name="Zhao Y."/>
            <person name="Bi W."/>
            <person name="Wu M."/>
            <person name="Zhao G."/>
            <person name="Gong Y."/>
            <person name="Li W."/>
            <person name="Zhang P."/>
        </authorList>
    </citation>
    <scope>NUCLEOTIDE SEQUENCE [LARGE SCALE GENOMIC DNA]</scope>
    <source>
        <strain evidence="1">DYQJB</strain>
        <tissue evidence="1">Leaf</tissue>
    </source>
</reference>
<evidence type="ECO:0000313" key="2">
    <source>
        <dbReference type="Proteomes" id="UP001603857"/>
    </source>
</evidence>
<proteinExistence type="predicted"/>
<name>A0ABD1LX80_9FABA</name>
<dbReference type="InterPro" id="IPR053273">
    <property type="entry name" value="CST_Regulator"/>
</dbReference>
<evidence type="ECO:0000313" key="1">
    <source>
        <dbReference type="EMBL" id="KAL2328123.1"/>
    </source>
</evidence>
<accession>A0ABD1LX80</accession>
<dbReference type="AlphaFoldDB" id="A0ABD1LX80"/>
<organism evidence="1 2">
    <name type="scientific">Flemingia macrophylla</name>
    <dbReference type="NCBI Taxonomy" id="520843"/>
    <lineage>
        <taxon>Eukaryota</taxon>
        <taxon>Viridiplantae</taxon>
        <taxon>Streptophyta</taxon>
        <taxon>Embryophyta</taxon>
        <taxon>Tracheophyta</taxon>
        <taxon>Spermatophyta</taxon>
        <taxon>Magnoliopsida</taxon>
        <taxon>eudicotyledons</taxon>
        <taxon>Gunneridae</taxon>
        <taxon>Pentapetalae</taxon>
        <taxon>rosids</taxon>
        <taxon>fabids</taxon>
        <taxon>Fabales</taxon>
        <taxon>Fabaceae</taxon>
        <taxon>Papilionoideae</taxon>
        <taxon>50 kb inversion clade</taxon>
        <taxon>NPAAA clade</taxon>
        <taxon>indigoferoid/millettioid clade</taxon>
        <taxon>Phaseoleae</taxon>
        <taxon>Flemingia</taxon>
    </lineage>
</organism>